<evidence type="ECO:0000313" key="2">
    <source>
        <dbReference type="EMBL" id="GMA89780.1"/>
    </source>
</evidence>
<dbReference type="SUPFAM" id="SSF56529">
    <property type="entry name" value="FAH"/>
    <property type="match status" value="1"/>
</dbReference>
<comment type="caution">
    <text evidence="2">The sequence shown here is derived from an EMBL/GenBank/DDBJ whole genome shotgun (WGS) entry which is preliminary data.</text>
</comment>
<dbReference type="Gene3D" id="2.30.30.370">
    <property type="entry name" value="FAH"/>
    <property type="match status" value="1"/>
</dbReference>
<reference evidence="3" key="1">
    <citation type="journal article" date="2019" name="Int. J. Syst. Evol. Microbiol.">
        <title>The Global Catalogue of Microorganisms (GCM) 10K type strain sequencing project: providing services to taxonomists for standard genome sequencing and annotation.</title>
        <authorList>
            <consortium name="The Broad Institute Genomics Platform"/>
            <consortium name="The Broad Institute Genome Sequencing Center for Infectious Disease"/>
            <person name="Wu L."/>
            <person name="Ma J."/>
        </authorList>
    </citation>
    <scope>NUCLEOTIDE SEQUENCE [LARGE SCALE GENOMIC DNA]</scope>
    <source>
        <strain evidence="3">NBRC 108755</strain>
    </source>
</reference>
<dbReference type="Proteomes" id="UP001157069">
    <property type="component" value="Unassembled WGS sequence"/>
</dbReference>
<proteinExistence type="predicted"/>
<accession>A0ABQ6JR79</accession>
<dbReference type="Pfam" id="PF10370">
    <property type="entry name" value="Rv2993c-like_N"/>
    <property type="match status" value="1"/>
</dbReference>
<sequence>MRVARFSTGGDPRFGIVDDDDLVVLDGDPMFAGFTPTGERVPLADARLLAPVIPRSKVVCVGLNYAEHRKDLGNIDAPENP</sequence>
<dbReference type="EMBL" id="BSVA01000001">
    <property type="protein sequence ID" value="GMA89780.1"/>
    <property type="molecule type" value="Genomic_DNA"/>
</dbReference>
<gene>
    <name evidence="2" type="ORF">GCM10025869_03090</name>
</gene>
<evidence type="ECO:0000259" key="1">
    <source>
        <dbReference type="Pfam" id="PF10370"/>
    </source>
</evidence>
<protein>
    <recommendedName>
        <fullName evidence="1">Rv2993c-like N-terminal domain-containing protein</fullName>
    </recommendedName>
</protein>
<feature type="domain" description="Rv2993c-like N-terminal" evidence="1">
    <location>
        <begin position="1"/>
        <end position="51"/>
    </location>
</feature>
<dbReference type="InterPro" id="IPR036663">
    <property type="entry name" value="Fumarylacetoacetase_C_sf"/>
</dbReference>
<organism evidence="2 3">
    <name type="scientific">Homoserinibacter gongjuensis</name>
    <dbReference type="NCBI Taxonomy" id="1162968"/>
    <lineage>
        <taxon>Bacteria</taxon>
        <taxon>Bacillati</taxon>
        <taxon>Actinomycetota</taxon>
        <taxon>Actinomycetes</taxon>
        <taxon>Micrococcales</taxon>
        <taxon>Microbacteriaceae</taxon>
        <taxon>Homoserinibacter</taxon>
    </lineage>
</organism>
<keyword evidence="3" id="KW-1185">Reference proteome</keyword>
<evidence type="ECO:0000313" key="3">
    <source>
        <dbReference type="Proteomes" id="UP001157069"/>
    </source>
</evidence>
<dbReference type="InterPro" id="IPR018833">
    <property type="entry name" value="Rv2993c-like_N"/>
</dbReference>
<name>A0ABQ6JR79_9MICO</name>